<comment type="caution">
    <text evidence="2">The sequence shown here is derived from an EMBL/GenBank/DDBJ whole genome shotgun (WGS) entry which is preliminary data.</text>
</comment>
<dbReference type="OrthoDB" id="4072599at2759"/>
<reference evidence="2 3" key="1">
    <citation type="journal article" date="2021" name="DNA Res.">
        <title>Genome analysis of Candida subhashii reveals its hybrid nature and dual mitochondrial genome conformations.</title>
        <authorList>
            <person name="Mixao V."/>
            <person name="Hegedusova E."/>
            <person name="Saus E."/>
            <person name="Pryszcz L.P."/>
            <person name="Cillingova A."/>
            <person name="Nosek J."/>
            <person name="Gabaldon T."/>
        </authorList>
    </citation>
    <scope>NUCLEOTIDE SEQUENCE [LARGE SCALE GENOMIC DNA]</scope>
    <source>
        <strain evidence="2 3">CBS 10753</strain>
    </source>
</reference>
<dbReference type="GeneID" id="73467568"/>
<evidence type="ECO:0000313" key="3">
    <source>
        <dbReference type="Proteomes" id="UP000694255"/>
    </source>
</evidence>
<organism evidence="2 3">
    <name type="scientific">[Candida] subhashii</name>
    <dbReference type="NCBI Taxonomy" id="561895"/>
    <lineage>
        <taxon>Eukaryota</taxon>
        <taxon>Fungi</taxon>
        <taxon>Dikarya</taxon>
        <taxon>Ascomycota</taxon>
        <taxon>Saccharomycotina</taxon>
        <taxon>Pichiomycetes</taxon>
        <taxon>Debaryomycetaceae</taxon>
        <taxon>Spathaspora</taxon>
    </lineage>
</organism>
<evidence type="ECO:0000313" key="2">
    <source>
        <dbReference type="EMBL" id="KAG7665747.1"/>
    </source>
</evidence>
<dbReference type="EMBL" id="JAGSYN010000047">
    <property type="protein sequence ID" value="KAG7665747.1"/>
    <property type="molecule type" value="Genomic_DNA"/>
</dbReference>
<evidence type="ECO:0000256" key="1">
    <source>
        <dbReference type="SAM" id="MobiDB-lite"/>
    </source>
</evidence>
<protein>
    <submittedName>
        <fullName evidence="2">Uncharacterized protein</fullName>
    </submittedName>
</protein>
<gene>
    <name evidence="2" type="ORF">J8A68_000767</name>
</gene>
<dbReference type="RefSeq" id="XP_049265979.1">
    <property type="nucleotide sequence ID" value="XM_049410477.1"/>
</dbReference>
<feature type="compositionally biased region" description="Polar residues" evidence="1">
    <location>
        <begin position="1"/>
        <end position="15"/>
    </location>
</feature>
<dbReference type="Proteomes" id="UP000694255">
    <property type="component" value="Unassembled WGS sequence"/>
</dbReference>
<name>A0A8J5UU41_9ASCO</name>
<sequence length="185" mass="21915">MWPFGSSNTIPNLGKNTEEINKELPPDLQGFFQQENPDKKHERIFTVSPQQLQVNKILEKHKNDPYDDEFNTYKRSQTIKQVAGINCAEIHNLLHECYKNWNWLQPDACIDETRKTSKCLDLQSEALKRLHYNDCYSVKQCKAIRYYVDHFFMKNFGPLGEEVNDDDKAENYNKDLDGVFYKLWK</sequence>
<accession>A0A8J5UU41</accession>
<feature type="region of interest" description="Disordered" evidence="1">
    <location>
        <begin position="1"/>
        <end position="20"/>
    </location>
</feature>
<keyword evidence="3" id="KW-1185">Reference proteome</keyword>
<proteinExistence type="predicted"/>
<dbReference type="AlphaFoldDB" id="A0A8J5UU41"/>